<sequence length="84" mass="8819">MRNIPDHVLSTAVWIKSSYSGGGGDNCLEVAAAHPTLIPVRDSKTAPHGPTLTFLPQTWSAFVDGVKNRGRGPEGAAPTPARGR</sequence>
<protein>
    <submittedName>
        <fullName evidence="3">DUF397 domain-containing protein</fullName>
    </submittedName>
</protein>
<organism evidence="3 4">
    <name type="scientific">Streptomyces sp. 900105755</name>
    <dbReference type="NCBI Taxonomy" id="3154389"/>
    <lineage>
        <taxon>Bacteria</taxon>
        <taxon>Bacillati</taxon>
        <taxon>Actinomycetota</taxon>
        <taxon>Actinomycetes</taxon>
        <taxon>Kitasatosporales</taxon>
        <taxon>Streptomycetaceae</taxon>
        <taxon>Streptomyces</taxon>
    </lineage>
</organism>
<evidence type="ECO:0000259" key="2">
    <source>
        <dbReference type="Pfam" id="PF04149"/>
    </source>
</evidence>
<dbReference type="Proteomes" id="UP001490365">
    <property type="component" value="Unassembled WGS sequence"/>
</dbReference>
<keyword evidence="4" id="KW-1185">Reference proteome</keyword>
<name>A0ABV1TEB0_9ACTN</name>
<evidence type="ECO:0000313" key="4">
    <source>
        <dbReference type="Proteomes" id="UP001490365"/>
    </source>
</evidence>
<dbReference type="Pfam" id="PF04149">
    <property type="entry name" value="DUF397"/>
    <property type="match status" value="1"/>
</dbReference>
<proteinExistence type="predicted"/>
<feature type="region of interest" description="Disordered" evidence="1">
    <location>
        <begin position="65"/>
        <end position="84"/>
    </location>
</feature>
<evidence type="ECO:0000313" key="3">
    <source>
        <dbReference type="EMBL" id="MER6268372.1"/>
    </source>
</evidence>
<dbReference type="InterPro" id="IPR007278">
    <property type="entry name" value="DUF397"/>
</dbReference>
<comment type="caution">
    <text evidence="3">The sequence shown here is derived from an EMBL/GenBank/DDBJ whole genome shotgun (WGS) entry which is preliminary data.</text>
</comment>
<dbReference type="RefSeq" id="WP_351956990.1">
    <property type="nucleotide sequence ID" value="NZ_JBEOZM010000005.1"/>
</dbReference>
<reference evidence="3 4" key="1">
    <citation type="submission" date="2024-06" db="EMBL/GenBank/DDBJ databases">
        <title>The Natural Products Discovery Center: Release of the First 8490 Sequenced Strains for Exploring Actinobacteria Biosynthetic Diversity.</title>
        <authorList>
            <person name="Kalkreuter E."/>
            <person name="Kautsar S.A."/>
            <person name="Yang D."/>
            <person name="Bader C.D."/>
            <person name="Teijaro C.N."/>
            <person name="Fluegel L."/>
            <person name="Davis C.M."/>
            <person name="Simpson J.R."/>
            <person name="Lauterbach L."/>
            <person name="Steele A.D."/>
            <person name="Gui C."/>
            <person name="Meng S."/>
            <person name="Li G."/>
            <person name="Viehrig K."/>
            <person name="Ye F."/>
            <person name="Su P."/>
            <person name="Kiefer A.F."/>
            <person name="Nichols A."/>
            <person name="Cepeda A.J."/>
            <person name="Yan W."/>
            <person name="Fan B."/>
            <person name="Jiang Y."/>
            <person name="Adhikari A."/>
            <person name="Zheng C.-J."/>
            <person name="Schuster L."/>
            <person name="Cowan T.M."/>
            <person name="Smanski M.J."/>
            <person name="Chevrette M.G."/>
            <person name="De Carvalho L.P.S."/>
            <person name="Shen B."/>
        </authorList>
    </citation>
    <scope>NUCLEOTIDE SEQUENCE [LARGE SCALE GENOMIC DNA]</scope>
    <source>
        <strain evidence="3 4">NPDC001694</strain>
    </source>
</reference>
<accession>A0ABV1TEB0</accession>
<feature type="domain" description="DUF397" evidence="2">
    <location>
        <begin position="12"/>
        <end position="67"/>
    </location>
</feature>
<dbReference type="EMBL" id="JBEOZM010000005">
    <property type="protein sequence ID" value="MER6268372.1"/>
    <property type="molecule type" value="Genomic_DNA"/>
</dbReference>
<gene>
    <name evidence="3" type="ORF">ABT211_13870</name>
</gene>
<evidence type="ECO:0000256" key="1">
    <source>
        <dbReference type="SAM" id="MobiDB-lite"/>
    </source>
</evidence>